<dbReference type="STRING" id="305507.SAMN04489724_4039"/>
<evidence type="ECO:0000256" key="1">
    <source>
        <dbReference type="SAM" id="SignalP"/>
    </source>
</evidence>
<evidence type="ECO:0008006" key="4">
    <source>
        <dbReference type="Google" id="ProtNLM"/>
    </source>
</evidence>
<feature type="chain" id="PRO_5011728570" description="DUF4493 domain-containing protein" evidence="1">
    <location>
        <begin position="23"/>
        <end position="276"/>
    </location>
</feature>
<reference evidence="3" key="1">
    <citation type="submission" date="2016-10" db="EMBL/GenBank/DDBJ databases">
        <authorList>
            <person name="Varghese N."/>
            <person name="Submissions S."/>
        </authorList>
    </citation>
    <scope>NUCLEOTIDE SEQUENCE [LARGE SCALE GENOMIC DNA]</scope>
    <source>
        <strain evidence="3">DSM 23445</strain>
    </source>
</reference>
<dbReference type="OrthoDB" id="1114031at2"/>
<gene>
    <name evidence="2" type="ORF">SAMN04489724_4039</name>
</gene>
<feature type="signal peptide" evidence="1">
    <location>
        <begin position="1"/>
        <end position="22"/>
    </location>
</feature>
<dbReference type="PROSITE" id="PS51257">
    <property type="entry name" value="PROKAR_LIPOPROTEIN"/>
    <property type="match status" value="1"/>
</dbReference>
<organism evidence="2 3">
    <name type="scientific">Algoriphagus locisalis</name>
    <dbReference type="NCBI Taxonomy" id="305507"/>
    <lineage>
        <taxon>Bacteria</taxon>
        <taxon>Pseudomonadati</taxon>
        <taxon>Bacteroidota</taxon>
        <taxon>Cytophagia</taxon>
        <taxon>Cytophagales</taxon>
        <taxon>Cyclobacteriaceae</taxon>
        <taxon>Algoriphagus</taxon>
    </lineage>
</organism>
<name>A0A1I7DGE5_9BACT</name>
<evidence type="ECO:0000313" key="2">
    <source>
        <dbReference type="EMBL" id="SFU10744.1"/>
    </source>
</evidence>
<proteinExistence type="predicted"/>
<evidence type="ECO:0000313" key="3">
    <source>
        <dbReference type="Proteomes" id="UP000199673"/>
    </source>
</evidence>
<protein>
    <recommendedName>
        <fullName evidence="4">DUF4493 domain-containing protein</fullName>
    </recommendedName>
</protein>
<keyword evidence="1" id="KW-0732">Signal</keyword>
<dbReference type="Proteomes" id="UP000199673">
    <property type="component" value="Unassembled WGS sequence"/>
</dbReference>
<keyword evidence="3" id="KW-1185">Reference proteome</keyword>
<dbReference type="RefSeq" id="WP_091696717.1">
    <property type="nucleotide sequence ID" value="NZ_FPBF01000006.1"/>
</dbReference>
<dbReference type="AlphaFoldDB" id="A0A1I7DGE5"/>
<sequence length="276" mass="29542">MKITSYPSLLAMIMGVMLISSCDNMNDAPPVPDLSVVEEDAEVNMAFEDLDNLTLTVLSNSGLSARTSVDIPAGNICDGAVVTIDESAKTIKVDFGDGCTSSSGTTRKGIINFTYTGNLLLTGAEITTTFENYEVNGYKVEGIRTITNKGFELASNSISLAVTIENGKVTWPDDSFVTIASDQLREIKLGTQGEYEASITGTATGTSREGFSYTSLVIEPLIYTKSCLESGVKLPISGILRFQFRDIEASVDYGNGSCDKEATIFYPNGSLPVTFD</sequence>
<dbReference type="EMBL" id="FPBF01000006">
    <property type="protein sequence ID" value="SFU10744.1"/>
    <property type="molecule type" value="Genomic_DNA"/>
</dbReference>
<accession>A0A1I7DGE5</accession>